<reference evidence="2" key="1">
    <citation type="journal article" date="2024" name="Proc. Natl. Acad. Sci. U.S.A.">
        <title>Extraordinary preservation of gene collinearity over three hundred million years revealed in homosporous lycophytes.</title>
        <authorList>
            <person name="Li C."/>
            <person name="Wickell D."/>
            <person name="Kuo L.Y."/>
            <person name="Chen X."/>
            <person name="Nie B."/>
            <person name="Liao X."/>
            <person name="Peng D."/>
            <person name="Ji J."/>
            <person name="Jenkins J."/>
            <person name="Williams M."/>
            <person name="Shu S."/>
            <person name="Plott C."/>
            <person name="Barry K."/>
            <person name="Rajasekar S."/>
            <person name="Grimwood J."/>
            <person name="Han X."/>
            <person name="Sun S."/>
            <person name="Hou Z."/>
            <person name="He W."/>
            <person name="Dai G."/>
            <person name="Sun C."/>
            <person name="Schmutz J."/>
            <person name="Leebens-Mack J.H."/>
            <person name="Li F.W."/>
            <person name="Wang L."/>
        </authorList>
    </citation>
    <scope>NUCLEOTIDE SEQUENCE [LARGE SCALE GENOMIC DNA]</scope>
    <source>
        <strain evidence="2">cv. PW_Plant_1</strain>
    </source>
</reference>
<keyword evidence="2" id="KW-1185">Reference proteome</keyword>
<dbReference type="Proteomes" id="UP001162992">
    <property type="component" value="Chromosome 15"/>
</dbReference>
<dbReference type="EMBL" id="CM055106">
    <property type="protein sequence ID" value="KAJ7529941.1"/>
    <property type="molecule type" value="Genomic_DNA"/>
</dbReference>
<sequence length="691" mass="75937">MTRVVVQRGQASSNSSQNRSTAPPSSALSSPPAPPPLPPPPPPLPPRPSAPYSRPSSSRFHGNHEPDFESKLDSLYCDGHSKPNNRKKEPYTGEVDFAKELGDGRKKLFPAACPNNTGLISAENIDVTEISGADTSDRGLEFYSGIEGHRRIVKDISYEVDKRIMPLDHSISGVSGAFATDRKADDRESVYCKGPISVFPSRPHYHFTSQTSSQFSSDQLMNTASTKGSSSAPLPVLSSILPPNLTCTEMLDETGLAKWTRETIDQGRSGSFSHISESSCAIPSLAAFSLSSSSKALGSSRRSAWTGIPCASGNRAAGLSRRPSKNIKAVKCSPNSSRSTSPRSHEGDGYNSSDELAWTSGQIAYEDAEVREHQFENELRRAKGLEVRRMAEDGNCLFRAVADQVYGDPEMYDETRQLCIDYMETERDHFSQFVTESFTTYCKRKRRDKVYGNNLEIQAMAEMYNRPIHIHSYSAEPINIFHGSYETDLPPIRLSYHRGNHYNSLHDPSKPAVGAGLGFASLHGTAANRDQVKAALKAQQDQQIDKALLAEGRFFSDLELTEHEIELMVIEESRAEFLAEEKRRQQTLYKETSTSAGAEPSSSGTTSGSSKKVVDLKPNRFGGAPAADVDVGLSSNVRMLLSMGFNYVQVMEAVSIFGDDMNDILCYLLEMESISLEGESIYRMKGKAAER</sequence>
<evidence type="ECO:0000313" key="2">
    <source>
        <dbReference type="Proteomes" id="UP001162992"/>
    </source>
</evidence>
<name>A0ACC2BJJ6_DIPCM</name>
<protein>
    <submittedName>
        <fullName evidence="1">Uncharacterized protein</fullName>
    </submittedName>
</protein>
<organism evidence="1 2">
    <name type="scientific">Diphasiastrum complanatum</name>
    <name type="common">Issler's clubmoss</name>
    <name type="synonym">Lycopodium complanatum</name>
    <dbReference type="NCBI Taxonomy" id="34168"/>
    <lineage>
        <taxon>Eukaryota</taxon>
        <taxon>Viridiplantae</taxon>
        <taxon>Streptophyta</taxon>
        <taxon>Embryophyta</taxon>
        <taxon>Tracheophyta</taxon>
        <taxon>Lycopodiopsida</taxon>
        <taxon>Lycopodiales</taxon>
        <taxon>Lycopodiaceae</taxon>
        <taxon>Lycopodioideae</taxon>
        <taxon>Diphasiastrum</taxon>
    </lineage>
</organism>
<evidence type="ECO:0000313" key="1">
    <source>
        <dbReference type="EMBL" id="KAJ7529941.1"/>
    </source>
</evidence>
<gene>
    <name evidence="1" type="ORF">O6H91_15G072000</name>
</gene>
<comment type="caution">
    <text evidence="1">The sequence shown here is derived from an EMBL/GenBank/DDBJ whole genome shotgun (WGS) entry which is preliminary data.</text>
</comment>
<accession>A0ACC2BJJ6</accession>
<proteinExistence type="predicted"/>